<dbReference type="Proteomes" id="UP001165060">
    <property type="component" value="Unassembled WGS sequence"/>
</dbReference>
<dbReference type="PANTHER" id="PTHR35136:SF1">
    <property type="entry name" value="CYCLOEUCALENOL CYCLOISOMERASE"/>
    <property type="match status" value="1"/>
</dbReference>
<dbReference type="PANTHER" id="PTHR35136">
    <property type="entry name" value="CYCLOEUCALENOL CYCLOISOMERASE"/>
    <property type="match status" value="1"/>
</dbReference>
<feature type="transmembrane region" description="Helical" evidence="1">
    <location>
        <begin position="272"/>
        <end position="296"/>
    </location>
</feature>
<keyword evidence="1" id="KW-1133">Transmembrane helix</keyword>
<feature type="transmembrane region" description="Helical" evidence="1">
    <location>
        <begin position="239"/>
        <end position="260"/>
    </location>
</feature>
<keyword evidence="1" id="KW-0472">Membrane</keyword>
<feature type="transmembrane region" description="Helical" evidence="1">
    <location>
        <begin position="62"/>
        <end position="82"/>
    </location>
</feature>
<feature type="transmembrane region" description="Helical" evidence="1">
    <location>
        <begin position="169"/>
        <end position="190"/>
    </location>
</feature>
<dbReference type="InterPro" id="IPR020532">
    <property type="entry name" value="Cycloeucalenol_cycloisomerase"/>
</dbReference>
<protein>
    <recommendedName>
        <fullName evidence="4">Cycloeucalenol cycloisomerase</fullName>
    </recommendedName>
</protein>
<evidence type="ECO:0000313" key="2">
    <source>
        <dbReference type="EMBL" id="GMI29929.1"/>
    </source>
</evidence>
<accession>A0ABQ6MQ30</accession>
<feature type="transmembrane region" description="Helical" evidence="1">
    <location>
        <begin position="6"/>
        <end position="23"/>
    </location>
</feature>
<feature type="transmembrane region" description="Helical" evidence="1">
    <location>
        <begin position="88"/>
        <end position="109"/>
    </location>
</feature>
<sequence>MPAVASTMSLVLLSLSSLCLLLYKTTPRHPSPPRLHVPFPFSLLPVALPPPGTPASSHDLFCFRYSLLWMSAFFLIVALRLYEAFTHPLAYLAVCGSLSLPVLLCPFFLRRAPPERGLPFYGTRSFRATLFLVIYSHIGNYWYTHYFYSVLEASYTMPAVRLNDVPACMYFATLFYFSSYHAFSNAVLRYISLRYPPSARRLLLFCAVVFSLSYFTAFMETLTISAFPYYSFADRDRAYTVGSLFYGLYFLVSFPAYYTFQDNCRAGALGAWDAALAASGVGMIILCLLDAVRLGLGMDFVMRA</sequence>
<organism evidence="2 3">
    <name type="scientific">Tetraparma gracilis</name>
    <dbReference type="NCBI Taxonomy" id="2962635"/>
    <lineage>
        <taxon>Eukaryota</taxon>
        <taxon>Sar</taxon>
        <taxon>Stramenopiles</taxon>
        <taxon>Ochrophyta</taxon>
        <taxon>Bolidophyceae</taxon>
        <taxon>Parmales</taxon>
        <taxon>Triparmaceae</taxon>
        <taxon>Tetraparma</taxon>
    </lineage>
</organism>
<keyword evidence="3" id="KW-1185">Reference proteome</keyword>
<name>A0ABQ6MQ30_9STRA</name>
<evidence type="ECO:0000313" key="3">
    <source>
        <dbReference type="Proteomes" id="UP001165060"/>
    </source>
</evidence>
<comment type="caution">
    <text evidence="2">The sequence shown here is derived from an EMBL/GenBank/DDBJ whole genome shotgun (WGS) entry which is preliminary data.</text>
</comment>
<keyword evidence="1" id="KW-0812">Transmembrane</keyword>
<evidence type="ECO:0000256" key="1">
    <source>
        <dbReference type="SAM" id="Phobius"/>
    </source>
</evidence>
<feature type="transmembrane region" description="Helical" evidence="1">
    <location>
        <begin position="202"/>
        <end position="227"/>
    </location>
</feature>
<feature type="transmembrane region" description="Helical" evidence="1">
    <location>
        <begin position="130"/>
        <end position="149"/>
    </location>
</feature>
<proteinExistence type="predicted"/>
<gene>
    <name evidence="2" type="ORF">TeGR_g3174</name>
</gene>
<dbReference type="EMBL" id="BRYB01004370">
    <property type="protein sequence ID" value="GMI29929.1"/>
    <property type="molecule type" value="Genomic_DNA"/>
</dbReference>
<evidence type="ECO:0008006" key="4">
    <source>
        <dbReference type="Google" id="ProtNLM"/>
    </source>
</evidence>
<reference evidence="2 3" key="1">
    <citation type="journal article" date="2023" name="Commun. Biol.">
        <title>Genome analysis of Parmales, the sister group of diatoms, reveals the evolutionary specialization of diatoms from phago-mixotrophs to photoautotrophs.</title>
        <authorList>
            <person name="Ban H."/>
            <person name="Sato S."/>
            <person name="Yoshikawa S."/>
            <person name="Yamada K."/>
            <person name="Nakamura Y."/>
            <person name="Ichinomiya M."/>
            <person name="Sato N."/>
            <person name="Blanc-Mathieu R."/>
            <person name="Endo H."/>
            <person name="Kuwata A."/>
            <person name="Ogata H."/>
        </authorList>
    </citation>
    <scope>NUCLEOTIDE SEQUENCE [LARGE SCALE GENOMIC DNA]</scope>
</reference>